<dbReference type="InterPro" id="IPR050426">
    <property type="entry name" value="Glycosyltransferase_28"/>
</dbReference>
<comment type="caution">
    <text evidence="3">The sequence shown here is derived from an EMBL/GenBank/DDBJ whole genome shotgun (WGS) entry which is preliminary data.</text>
</comment>
<dbReference type="Pfam" id="PF06722">
    <property type="entry name" value="EryCIII-like_C"/>
    <property type="match status" value="1"/>
</dbReference>
<evidence type="ECO:0000313" key="4">
    <source>
        <dbReference type="Proteomes" id="UP000223913"/>
    </source>
</evidence>
<organism evidence="3 4">
    <name type="scientific">Flavilitoribacter nigricans (strain ATCC 23147 / DSM 23189 / NBRC 102662 / NCIMB 1420 / SS-2)</name>
    <name type="common">Lewinella nigricans</name>
    <dbReference type="NCBI Taxonomy" id="1122177"/>
    <lineage>
        <taxon>Bacteria</taxon>
        <taxon>Pseudomonadati</taxon>
        <taxon>Bacteroidota</taxon>
        <taxon>Saprospiria</taxon>
        <taxon>Saprospirales</taxon>
        <taxon>Lewinellaceae</taxon>
        <taxon>Flavilitoribacter</taxon>
    </lineage>
</organism>
<dbReference type="GO" id="GO:0008194">
    <property type="term" value="F:UDP-glycosyltransferase activity"/>
    <property type="evidence" value="ECO:0007669"/>
    <property type="project" value="InterPro"/>
</dbReference>
<dbReference type="RefSeq" id="WP_099151439.1">
    <property type="nucleotide sequence ID" value="NZ_PDUD01000022.1"/>
</dbReference>
<evidence type="ECO:0000259" key="2">
    <source>
        <dbReference type="Pfam" id="PF06722"/>
    </source>
</evidence>
<dbReference type="AlphaFoldDB" id="A0A2D0NA81"/>
<dbReference type="Gene3D" id="3.40.50.2000">
    <property type="entry name" value="Glycogen Phosphorylase B"/>
    <property type="match status" value="2"/>
</dbReference>
<dbReference type="SUPFAM" id="SSF53756">
    <property type="entry name" value="UDP-Glycosyltransferase/glycogen phosphorylase"/>
    <property type="match status" value="1"/>
</dbReference>
<reference evidence="3 4" key="1">
    <citation type="submission" date="2017-10" db="EMBL/GenBank/DDBJ databases">
        <title>The draft genome sequence of Lewinella nigricans NBRC 102662.</title>
        <authorList>
            <person name="Wang K."/>
        </authorList>
    </citation>
    <scope>NUCLEOTIDE SEQUENCE [LARGE SCALE GENOMIC DNA]</scope>
    <source>
        <strain evidence="3 4">NBRC 102662</strain>
    </source>
</reference>
<dbReference type="PANTHER" id="PTHR48050">
    <property type="entry name" value="STEROL 3-BETA-GLUCOSYLTRANSFERASE"/>
    <property type="match status" value="1"/>
</dbReference>
<gene>
    <name evidence="3" type="ORF">CRP01_17905</name>
</gene>
<keyword evidence="4" id="KW-1185">Reference proteome</keyword>
<dbReference type="InterPro" id="IPR004276">
    <property type="entry name" value="GlycoTrans_28_N"/>
</dbReference>
<evidence type="ECO:0000313" key="3">
    <source>
        <dbReference type="EMBL" id="PHN05387.1"/>
    </source>
</evidence>
<dbReference type="EMBL" id="PDUD01000022">
    <property type="protein sequence ID" value="PHN05387.1"/>
    <property type="molecule type" value="Genomic_DNA"/>
</dbReference>
<dbReference type="InterPro" id="IPR010610">
    <property type="entry name" value="EryCIII-like_C"/>
</dbReference>
<accession>A0A2D0NA81</accession>
<dbReference type="GO" id="GO:0016758">
    <property type="term" value="F:hexosyltransferase activity"/>
    <property type="evidence" value="ECO:0007669"/>
    <property type="project" value="InterPro"/>
</dbReference>
<dbReference type="Proteomes" id="UP000223913">
    <property type="component" value="Unassembled WGS sequence"/>
</dbReference>
<feature type="domain" description="Glycosyltransferase family 28 N-terminal" evidence="1">
    <location>
        <begin position="3"/>
        <end position="69"/>
    </location>
</feature>
<dbReference type="OrthoDB" id="9805366at2"/>
<name>A0A2D0NA81_FLAN2</name>
<dbReference type="GO" id="GO:0033072">
    <property type="term" value="P:vancomycin biosynthetic process"/>
    <property type="evidence" value="ECO:0007669"/>
    <property type="project" value="UniProtKB-ARBA"/>
</dbReference>
<feature type="domain" description="Erythromycin biosynthesis protein CIII-like C-terminal" evidence="2">
    <location>
        <begin position="306"/>
        <end position="411"/>
    </location>
</feature>
<proteinExistence type="predicted"/>
<dbReference type="GO" id="GO:0005975">
    <property type="term" value="P:carbohydrate metabolic process"/>
    <property type="evidence" value="ECO:0007669"/>
    <property type="project" value="InterPro"/>
</dbReference>
<keyword evidence="3" id="KW-0808">Transferase</keyword>
<sequence>MKILLASIGTRGDMEPFLAIGEILLHRGHDVVCLFPEQFRKLAEESGFRFASLGTEFLEMLESEDGKAALGGNSSGFGKFLAYLRLARNYSKMNKELIRRQSVIIGQEQPDRIVSNGKALYSLMWTVDHPGQNINISPVPYLHYVPGHSHLAFHRNFGAFLNQQTFRIANFGLLSTTMKAVKWLGLEKQISRKEIKAVIAGNRTIYTISPSLFPRPATWPDHLQVLGYHERDKTVNWQPAADLEAFLDRHEKLLLLTFGSMTNPRPEEKTAILLDILERNKIPALINTASGGLVVPKKYNRDLFYFVDQIPYDWVLPKVYAAVHHGGSGTTHMGLRHACATMIIPHIIDQFVWNRMVAKLGAGPLGVPIDKVSTSALEPKLIELFNNPAYKKNAERLGRQMQEEDFTEELYRTIVAPV</sequence>
<dbReference type="PANTHER" id="PTHR48050:SF13">
    <property type="entry name" value="STEROL 3-BETA-GLUCOSYLTRANSFERASE UGT80A2"/>
    <property type="match status" value="1"/>
</dbReference>
<dbReference type="InterPro" id="IPR002213">
    <property type="entry name" value="UDP_glucos_trans"/>
</dbReference>
<protein>
    <submittedName>
        <fullName evidence="3">UDP-glucose--sterol glucosyltransferase</fullName>
    </submittedName>
</protein>
<dbReference type="CDD" id="cd03784">
    <property type="entry name" value="GT1_Gtf-like"/>
    <property type="match status" value="1"/>
</dbReference>
<dbReference type="Pfam" id="PF03033">
    <property type="entry name" value="Glyco_transf_28"/>
    <property type="match status" value="1"/>
</dbReference>
<dbReference type="FunFam" id="3.40.50.2000:FF:000009">
    <property type="entry name" value="Sterol 3-beta-glucosyltransferase UGT80A2"/>
    <property type="match status" value="1"/>
</dbReference>
<evidence type="ECO:0000259" key="1">
    <source>
        <dbReference type="Pfam" id="PF03033"/>
    </source>
</evidence>